<dbReference type="Proteomes" id="UP001396334">
    <property type="component" value="Unassembled WGS sequence"/>
</dbReference>
<dbReference type="Pfam" id="PF07839">
    <property type="entry name" value="CaM_binding"/>
    <property type="match status" value="1"/>
</dbReference>
<feature type="compositionally biased region" description="Low complexity" evidence="1">
    <location>
        <begin position="355"/>
        <end position="366"/>
    </location>
</feature>
<organism evidence="3 4">
    <name type="scientific">Hibiscus sabdariffa</name>
    <name type="common">roselle</name>
    <dbReference type="NCBI Taxonomy" id="183260"/>
    <lineage>
        <taxon>Eukaryota</taxon>
        <taxon>Viridiplantae</taxon>
        <taxon>Streptophyta</taxon>
        <taxon>Embryophyta</taxon>
        <taxon>Tracheophyta</taxon>
        <taxon>Spermatophyta</taxon>
        <taxon>Magnoliopsida</taxon>
        <taxon>eudicotyledons</taxon>
        <taxon>Gunneridae</taxon>
        <taxon>Pentapetalae</taxon>
        <taxon>rosids</taxon>
        <taxon>malvids</taxon>
        <taxon>Malvales</taxon>
        <taxon>Malvaceae</taxon>
        <taxon>Malvoideae</taxon>
        <taxon>Hibiscus</taxon>
    </lineage>
</organism>
<keyword evidence="4" id="KW-1185">Reference proteome</keyword>
<dbReference type="PANTHER" id="PTHR33349:SF1">
    <property type="entry name" value="EMB|CAB62594.1"/>
    <property type="match status" value="1"/>
</dbReference>
<accession>A0ABR2TIZ7</accession>
<dbReference type="EMBL" id="JBBPBN010000005">
    <property type="protein sequence ID" value="KAK9037455.1"/>
    <property type="molecule type" value="Genomic_DNA"/>
</dbReference>
<feature type="compositionally biased region" description="Polar residues" evidence="1">
    <location>
        <begin position="176"/>
        <end position="200"/>
    </location>
</feature>
<feature type="compositionally biased region" description="Basic residues" evidence="1">
    <location>
        <begin position="139"/>
        <end position="153"/>
    </location>
</feature>
<reference evidence="3 4" key="1">
    <citation type="journal article" date="2024" name="G3 (Bethesda)">
        <title>Genome assembly of Hibiscus sabdariffa L. provides insights into metabolisms of medicinal natural products.</title>
        <authorList>
            <person name="Kim T."/>
        </authorList>
    </citation>
    <scope>NUCLEOTIDE SEQUENCE [LARGE SCALE GENOMIC DNA]</scope>
    <source>
        <strain evidence="3">TK-2024</strain>
        <tissue evidence="3">Old leaves</tissue>
    </source>
</reference>
<feature type="region of interest" description="Disordered" evidence="1">
    <location>
        <begin position="218"/>
        <end position="428"/>
    </location>
</feature>
<feature type="compositionally biased region" description="Polar residues" evidence="1">
    <location>
        <begin position="383"/>
        <end position="395"/>
    </location>
</feature>
<feature type="compositionally biased region" description="Basic and acidic residues" evidence="1">
    <location>
        <begin position="304"/>
        <end position="313"/>
    </location>
</feature>
<feature type="domain" description="Calmodulin-binding" evidence="2">
    <location>
        <begin position="536"/>
        <end position="648"/>
    </location>
</feature>
<evidence type="ECO:0000256" key="1">
    <source>
        <dbReference type="SAM" id="MobiDB-lite"/>
    </source>
</evidence>
<feature type="compositionally biased region" description="Polar residues" evidence="1">
    <location>
        <begin position="319"/>
        <end position="329"/>
    </location>
</feature>
<feature type="compositionally biased region" description="Basic and acidic residues" evidence="1">
    <location>
        <begin position="237"/>
        <end position="246"/>
    </location>
</feature>
<protein>
    <recommendedName>
        <fullName evidence="2">Calmodulin-binding domain-containing protein</fullName>
    </recommendedName>
</protein>
<feature type="compositionally biased region" description="Polar residues" evidence="1">
    <location>
        <begin position="249"/>
        <end position="258"/>
    </location>
</feature>
<proteinExistence type="predicted"/>
<feature type="region of interest" description="Disordered" evidence="1">
    <location>
        <begin position="139"/>
        <end position="200"/>
    </location>
</feature>
<evidence type="ECO:0000259" key="2">
    <source>
        <dbReference type="SMART" id="SM01054"/>
    </source>
</evidence>
<feature type="region of interest" description="Disordered" evidence="1">
    <location>
        <begin position="454"/>
        <end position="528"/>
    </location>
</feature>
<feature type="compositionally biased region" description="Acidic residues" evidence="1">
    <location>
        <begin position="482"/>
        <end position="515"/>
    </location>
</feature>
<comment type="caution">
    <text evidence="3">The sequence shown here is derived from an EMBL/GenBank/DDBJ whole genome shotgun (WGS) entry which is preliminary data.</text>
</comment>
<dbReference type="SMART" id="SM01054">
    <property type="entry name" value="CaM_binding"/>
    <property type="match status" value="1"/>
</dbReference>
<dbReference type="InterPro" id="IPR012417">
    <property type="entry name" value="CaM-bd_dom_pln"/>
</dbReference>
<evidence type="ECO:0000313" key="4">
    <source>
        <dbReference type="Proteomes" id="UP001396334"/>
    </source>
</evidence>
<feature type="compositionally biased region" description="Basic and acidic residues" evidence="1">
    <location>
        <begin position="405"/>
        <end position="428"/>
    </location>
</feature>
<gene>
    <name evidence="3" type="ORF">V6N11_022366</name>
</gene>
<feature type="compositionally biased region" description="Low complexity" evidence="1">
    <location>
        <begin position="288"/>
        <end position="303"/>
    </location>
</feature>
<dbReference type="PANTHER" id="PTHR33349">
    <property type="entry name" value="EMB|CAB62594.1"/>
    <property type="match status" value="1"/>
</dbReference>
<evidence type="ECO:0000313" key="3">
    <source>
        <dbReference type="EMBL" id="KAK9037455.1"/>
    </source>
</evidence>
<sequence>MEICNKPNIGEKKNEKKIKQLLARSSTPQKTTFLCLSFLVKQRLLSLTLIYKRIICFLNFESFPTYLMAGESISSPVTLDISEPDGGSLRRKSLEGADSVSSREKILPRYLRASTGSCHDFCKYGKRHESEEITIHPFRKRNTKKPNTKKLNIKKPSDEPNLFRSLDLQQRKKTTATESKSFPNSQSHTPETSDSIKLQLSTCSPDGMNSAIHGVLSGKEKTSATKLKPKHSTNSSSRHDTSDVLKLEISTNSLASQTSRKHGVMSVKLRSSPNLKSHLSDAPKVMQKGGSLSSEKVGVSSKEVSLKAKEKSSSKLHSTSWKLKSQAQKLPSAAVPSEGLSVKRSNGASDKKTGKSTNTTKVSVKKALSLPRASLSPRASPARETSLTAGKNQNLKVAPLQKNQNKVEKAETEQPLDEHDISNNNADEEKTLYVIKMETENILLESDKNENCAAELSPPIASSPKSLSLPVSPTLSSHGTRDEDESEYTEDDSDSEYYDDDEDETANMEEVEILEGENGGRPRNSRMVLSDEKDCLPVKLSFRRGKVVEIQSENNGPRRLKFRRGRLLGGNQNVKGERRTYRTREHDGSMNDDQPDGEKVVLRHQDLQGKKDEKGLFNNVIEETASKLVETRKSKVKALVGAFETVISLQDAKPSANTAPEP</sequence>
<name>A0ABR2TIZ7_9ROSI</name>
<feature type="compositionally biased region" description="Low complexity" evidence="1">
    <location>
        <begin position="462"/>
        <end position="477"/>
    </location>
</feature>